<sequence>MTNDDLPEQLVDLDSAPTTTWSGVEALFNQNIRLLLRADLDNTLALRVIRRHGLSDWSWKVGWTTV</sequence>
<proteinExistence type="predicted"/>
<name>A0AAU7UEU0_9DEIO</name>
<dbReference type="EMBL" id="CP158299">
    <property type="protein sequence ID" value="XBV87012.1"/>
    <property type="molecule type" value="Genomic_DNA"/>
</dbReference>
<reference evidence="1" key="1">
    <citation type="submission" date="2024-06" db="EMBL/GenBank/DDBJ databases">
        <title>Draft Genome Sequence of Deinococcus sonorensis Type Strain KR-87, a Biofilm Producing Representative of the Genus Deinococcus.</title>
        <authorList>
            <person name="Boren L.S."/>
            <person name="Grosso R.A."/>
            <person name="Hugenberg-Cox A.N."/>
            <person name="Hill J.T.E."/>
            <person name="Albert C.M."/>
            <person name="Tuohy J.M."/>
        </authorList>
    </citation>
    <scope>NUCLEOTIDE SEQUENCE</scope>
    <source>
        <strain evidence="1">KR-87</strain>
    </source>
</reference>
<accession>A0AAU7UEU0</accession>
<gene>
    <name evidence="1" type="ORF">ABOD76_12100</name>
</gene>
<evidence type="ECO:0000313" key="1">
    <source>
        <dbReference type="EMBL" id="XBV87012.1"/>
    </source>
</evidence>
<dbReference type="KEGG" id="dsc:ABOD76_12100"/>
<evidence type="ECO:0008006" key="2">
    <source>
        <dbReference type="Google" id="ProtNLM"/>
    </source>
</evidence>
<protein>
    <recommendedName>
        <fullName evidence="2">Transposase</fullName>
    </recommendedName>
</protein>
<dbReference type="AlphaFoldDB" id="A0AAU7UEU0"/>
<organism evidence="1">
    <name type="scientific">Deinococcus sonorensis KR-87</name>
    <dbReference type="NCBI Taxonomy" id="694439"/>
    <lineage>
        <taxon>Bacteria</taxon>
        <taxon>Thermotogati</taxon>
        <taxon>Deinococcota</taxon>
        <taxon>Deinococci</taxon>
        <taxon>Deinococcales</taxon>
        <taxon>Deinococcaceae</taxon>
        <taxon>Deinococcus</taxon>
    </lineage>
</organism>
<dbReference type="RefSeq" id="WP_350245109.1">
    <property type="nucleotide sequence ID" value="NZ_CP158299.1"/>
</dbReference>